<protein>
    <recommendedName>
        <fullName evidence="4">BTB domain-containing protein</fullName>
    </recommendedName>
</protein>
<keyword evidence="3" id="KW-1185">Reference proteome</keyword>
<evidence type="ECO:0000256" key="1">
    <source>
        <dbReference type="SAM" id="MobiDB-lite"/>
    </source>
</evidence>
<accession>A0A074X2L4</accession>
<dbReference type="OrthoDB" id="3884382at2759"/>
<name>A0A074X2L4_AURPU</name>
<proteinExistence type="predicted"/>
<feature type="compositionally biased region" description="Polar residues" evidence="1">
    <location>
        <begin position="97"/>
        <end position="108"/>
    </location>
</feature>
<evidence type="ECO:0008006" key="4">
    <source>
        <dbReference type="Google" id="ProtNLM"/>
    </source>
</evidence>
<organism evidence="2 3">
    <name type="scientific">Aureobasidium pullulans EXF-150</name>
    <dbReference type="NCBI Taxonomy" id="1043002"/>
    <lineage>
        <taxon>Eukaryota</taxon>
        <taxon>Fungi</taxon>
        <taxon>Dikarya</taxon>
        <taxon>Ascomycota</taxon>
        <taxon>Pezizomycotina</taxon>
        <taxon>Dothideomycetes</taxon>
        <taxon>Dothideomycetidae</taxon>
        <taxon>Dothideales</taxon>
        <taxon>Saccotheciaceae</taxon>
        <taxon>Aureobasidium</taxon>
    </lineage>
</organism>
<dbReference type="Proteomes" id="UP000030706">
    <property type="component" value="Unassembled WGS sequence"/>
</dbReference>
<dbReference type="RefSeq" id="XP_029755922.1">
    <property type="nucleotide sequence ID" value="XM_029904225.1"/>
</dbReference>
<gene>
    <name evidence="2" type="ORF">M438DRAFT_339518</name>
</gene>
<reference evidence="2 3" key="1">
    <citation type="journal article" date="2014" name="BMC Genomics">
        <title>Genome sequencing of four Aureobasidium pullulans varieties: biotechnological potential, stress tolerance, and description of new species.</title>
        <authorList>
            <person name="Gostin Ar C."/>
            <person name="Ohm R.A."/>
            <person name="Kogej T."/>
            <person name="Sonjak S."/>
            <person name="Turk M."/>
            <person name="Zajc J."/>
            <person name="Zalar P."/>
            <person name="Grube M."/>
            <person name="Sun H."/>
            <person name="Han J."/>
            <person name="Sharma A."/>
            <person name="Chiniquy J."/>
            <person name="Ngan C.Y."/>
            <person name="Lipzen A."/>
            <person name="Barry K."/>
            <person name="Grigoriev I.V."/>
            <person name="Gunde-Cimerman N."/>
        </authorList>
    </citation>
    <scope>NUCLEOTIDE SEQUENCE [LARGE SCALE GENOMIC DNA]</scope>
    <source>
        <strain evidence="2 3">EXF-150</strain>
    </source>
</reference>
<dbReference type="AlphaFoldDB" id="A0A074X2L4"/>
<sequence>MVLDSVMHAICTKRPKLATPELESSPSSSTLSKVSILTKSIRHNDLLTFKKHKLHDPRTPFPVGSSNIAWNGPQLRGSVISFDLNAPSTPVKKRSSTPDLASTQSNTKGPGKKEKDKDANFSYVHAELVRPASIIFARYLSTGRLVIPIPGQDRDVIQLFVRFLYSGNINSNVADACTVKAGCKTLNFKLSDDSFAQLMTPDDEERLLVKAYLFGYSYSCWTFCDAIIDTLICKIIGQKRAPVLHQLVDLSTNCGSFYPLKIFIAHLAVYTWSDNQLCGFAMAHKFDRIDHVRFWADVGDYHAMHKTATYGLPKAPWRKSICHYHVHNSYPKLKYTCYAQGQGRQG</sequence>
<dbReference type="EMBL" id="KL585003">
    <property type="protein sequence ID" value="KEQ79735.1"/>
    <property type="molecule type" value="Genomic_DNA"/>
</dbReference>
<evidence type="ECO:0000313" key="2">
    <source>
        <dbReference type="EMBL" id="KEQ79735.1"/>
    </source>
</evidence>
<dbReference type="GeneID" id="40746531"/>
<evidence type="ECO:0000313" key="3">
    <source>
        <dbReference type="Proteomes" id="UP000030706"/>
    </source>
</evidence>
<feature type="region of interest" description="Disordered" evidence="1">
    <location>
        <begin position="88"/>
        <end position="116"/>
    </location>
</feature>
<dbReference type="HOGENOM" id="CLU_801634_0_0_1"/>